<dbReference type="AlphaFoldDB" id="A0A0S2KI45"/>
<protein>
    <submittedName>
        <fullName evidence="1">Uncharacterized protein</fullName>
    </submittedName>
</protein>
<gene>
    <name evidence="1" type="ORF">AS203_01870</name>
</gene>
<reference evidence="2" key="1">
    <citation type="submission" date="2015-11" db="EMBL/GenBank/DDBJ databases">
        <authorList>
            <person name="Holder M.E."/>
            <person name="Ajami N.J."/>
            <person name="Petrosino J.F."/>
        </authorList>
    </citation>
    <scope>NUCLEOTIDE SEQUENCE [LARGE SCALE GENOMIC DNA]</scope>
    <source>
        <strain evidence="2">F0113</strain>
    </source>
</reference>
<name>A0A0S2KI45_9BACT</name>
<dbReference type="Proteomes" id="UP000056252">
    <property type="component" value="Chromosome"/>
</dbReference>
<sequence>MLRSSALKFLGEQAVKKGIYSLIKQKMDDRKERLTEIRIVVVCFQMRSFALITLLTSFVQWQEHQSVSFVLVIAPQAAT</sequence>
<keyword evidence="2" id="KW-1185">Reference proteome</keyword>
<proteinExistence type="predicted"/>
<organism evidence="1 2">
    <name type="scientific">Hoylesella enoeca</name>
    <dbReference type="NCBI Taxonomy" id="76123"/>
    <lineage>
        <taxon>Bacteria</taxon>
        <taxon>Pseudomonadati</taxon>
        <taxon>Bacteroidota</taxon>
        <taxon>Bacteroidia</taxon>
        <taxon>Bacteroidales</taxon>
        <taxon>Prevotellaceae</taxon>
        <taxon>Hoylesella</taxon>
    </lineage>
</organism>
<dbReference type="EMBL" id="CP013195">
    <property type="protein sequence ID" value="ALO47996.1"/>
    <property type="molecule type" value="Genomic_DNA"/>
</dbReference>
<dbReference type="KEGG" id="peo:AS203_01870"/>
<evidence type="ECO:0000313" key="2">
    <source>
        <dbReference type="Proteomes" id="UP000056252"/>
    </source>
</evidence>
<evidence type="ECO:0000313" key="1">
    <source>
        <dbReference type="EMBL" id="ALO47996.1"/>
    </source>
</evidence>
<accession>A0A0S2KI45</accession>